<evidence type="ECO:0000313" key="1">
    <source>
        <dbReference type="EMBL" id="CZS91735.1"/>
    </source>
</evidence>
<evidence type="ECO:0000313" key="2">
    <source>
        <dbReference type="Proteomes" id="UP000178912"/>
    </source>
</evidence>
<dbReference type="AlphaFoldDB" id="A0A1E1K0S9"/>
<dbReference type="EMBL" id="FJUX01000009">
    <property type="protein sequence ID" value="CZS91735.1"/>
    <property type="molecule type" value="Genomic_DNA"/>
</dbReference>
<sequence>MLTWSILVRLDPNIKSFSVLPSPFATLNYFFAPALASKSSHPPNAKTYPPALFASSTLLTAD</sequence>
<keyword evidence="2" id="KW-1185">Reference proteome</keyword>
<reference evidence="2" key="1">
    <citation type="submission" date="2016-03" db="EMBL/GenBank/DDBJ databases">
        <authorList>
            <person name="Guldener U."/>
        </authorList>
    </citation>
    <scope>NUCLEOTIDE SEQUENCE [LARGE SCALE GENOMIC DNA]</scope>
    <source>
        <strain evidence="2">04CH-RAC-A.6.1</strain>
    </source>
</reference>
<organism evidence="1 2">
    <name type="scientific">Rhynchosporium agropyri</name>
    <dbReference type="NCBI Taxonomy" id="914238"/>
    <lineage>
        <taxon>Eukaryota</taxon>
        <taxon>Fungi</taxon>
        <taxon>Dikarya</taxon>
        <taxon>Ascomycota</taxon>
        <taxon>Pezizomycotina</taxon>
        <taxon>Leotiomycetes</taxon>
        <taxon>Helotiales</taxon>
        <taxon>Ploettnerulaceae</taxon>
        <taxon>Rhynchosporium</taxon>
    </lineage>
</organism>
<accession>A0A1E1K0S9</accession>
<protein>
    <submittedName>
        <fullName evidence="1">Uncharacterized protein</fullName>
    </submittedName>
</protein>
<dbReference type="Proteomes" id="UP000178912">
    <property type="component" value="Unassembled WGS sequence"/>
</dbReference>
<proteinExistence type="predicted"/>
<gene>
    <name evidence="1" type="ORF">RAG0_02259</name>
</gene>
<name>A0A1E1K0S9_9HELO</name>